<feature type="signal peptide" evidence="2">
    <location>
        <begin position="1"/>
        <end position="26"/>
    </location>
</feature>
<dbReference type="PROSITE" id="PS50005">
    <property type="entry name" value="TPR"/>
    <property type="match status" value="2"/>
</dbReference>
<dbReference type="InterPro" id="IPR011990">
    <property type="entry name" value="TPR-like_helical_dom_sf"/>
</dbReference>
<evidence type="ECO:0000256" key="2">
    <source>
        <dbReference type="SAM" id="SignalP"/>
    </source>
</evidence>
<proteinExistence type="predicted"/>
<evidence type="ECO:0000313" key="4">
    <source>
        <dbReference type="Proteomes" id="UP001163726"/>
    </source>
</evidence>
<gene>
    <name evidence="3" type="primary">pilW</name>
    <name evidence="3" type="ORF">OLW01_07390</name>
</gene>
<dbReference type="NCBIfam" id="TIGR02521">
    <property type="entry name" value="type_IV_pilW"/>
    <property type="match status" value="1"/>
</dbReference>
<keyword evidence="2" id="KW-0732">Signal</keyword>
<dbReference type="Pfam" id="PF13181">
    <property type="entry name" value="TPR_8"/>
    <property type="match status" value="1"/>
</dbReference>
<dbReference type="EMBL" id="CP109965">
    <property type="protein sequence ID" value="WAJ69019.1"/>
    <property type="molecule type" value="Genomic_DNA"/>
</dbReference>
<dbReference type="SUPFAM" id="SSF48452">
    <property type="entry name" value="TPR-like"/>
    <property type="match status" value="1"/>
</dbReference>
<dbReference type="SMART" id="SM00028">
    <property type="entry name" value="TPR"/>
    <property type="match status" value="4"/>
</dbReference>
<evidence type="ECO:0000313" key="3">
    <source>
        <dbReference type="EMBL" id="WAJ69019.1"/>
    </source>
</evidence>
<feature type="chain" id="PRO_5047430368" evidence="2">
    <location>
        <begin position="27"/>
        <end position="267"/>
    </location>
</feature>
<reference evidence="3" key="1">
    <citation type="submission" date="2022-10" db="EMBL/GenBank/DDBJ databases">
        <title>Catenovulum adriacola sp. nov. isolated in the Harbour of Susak.</title>
        <authorList>
            <person name="Schoch T."/>
            <person name="Reich S.J."/>
            <person name="Stoeferle S."/>
            <person name="Flaiz M."/>
            <person name="Kazda M."/>
            <person name="Riedel C.U."/>
            <person name="Duerre P."/>
        </authorList>
    </citation>
    <scope>NUCLEOTIDE SEQUENCE</scope>
    <source>
        <strain evidence="3">TS8</strain>
    </source>
</reference>
<organism evidence="3 4">
    <name type="scientific">Catenovulum adriaticum</name>
    <dbReference type="NCBI Taxonomy" id="2984846"/>
    <lineage>
        <taxon>Bacteria</taxon>
        <taxon>Pseudomonadati</taxon>
        <taxon>Pseudomonadota</taxon>
        <taxon>Gammaproteobacteria</taxon>
        <taxon>Alteromonadales</taxon>
        <taxon>Alteromonadaceae</taxon>
        <taxon>Catenovulum</taxon>
    </lineage>
</organism>
<feature type="repeat" description="TPR" evidence="1">
    <location>
        <begin position="81"/>
        <end position="114"/>
    </location>
</feature>
<feature type="repeat" description="TPR" evidence="1">
    <location>
        <begin position="47"/>
        <end position="80"/>
    </location>
</feature>
<dbReference type="PANTHER" id="PTHR44395">
    <property type="match status" value="1"/>
</dbReference>
<accession>A0ABY7AL02</accession>
<dbReference type="RefSeq" id="WP_268073136.1">
    <property type="nucleotide sequence ID" value="NZ_CP109965.1"/>
</dbReference>
<name>A0ABY7AL02_9ALTE</name>
<dbReference type="Pfam" id="PF14559">
    <property type="entry name" value="TPR_19"/>
    <property type="match status" value="1"/>
</dbReference>
<dbReference type="PANTHER" id="PTHR44395:SF1">
    <property type="entry name" value="PROTEIN O-MANNOSYL-TRANSFERASE TMTC3"/>
    <property type="match status" value="1"/>
</dbReference>
<keyword evidence="1" id="KW-0802">TPR repeat</keyword>
<sequence>MIRFYHKPLICLAACLLLANTGCVQHKTYVGSDKPVVDKQVNQIEAAQTRISLGLAYLQKGNAAQAKYNLEKALEFAPDLAQANYSLAYYYQTVNNLDKAQYYYEKVIALDEQNGDALNNYGAFLCDQGNIEKAKKLFLQAVELDSYIRVAQTYENLGLCLLNTDKPEYREQAKSYFITALGYDRKMTKSIASLTQIEIDRQNWDKAWQYFKMLEQLNKQSPVYLWLAYQLYQQKGMASQAKQYQTKLMTKFPNSPQAKFYKESVLK</sequence>
<dbReference type="InterPro" id="IPR013360">
    <property type="entry name" value="Pilus_4_PilW"/>
</dbReference>
<dbReference type="Gene3D" id="1.25.40.10">
    <property type="entry name" value="Tetratricopeptide repeat domain"/>
    <property type="match status" value="1"/>
</dbReference>
<keyword evidence="4" id="KW-1185">Reference proteome</keyword>
<protein>
    <submittedName>
        <fullName evidence="3">Type IV pilus biogenesis/stability protein PilW</fullName>
    </submittedName>
</protein>
<evidence type="ECO:0000256" key="1">
    <source>
        <dbReference type="PROSITE-ProRule" id="PRU00339"/>
    </source>
</evidence>
<dbReference type="InterPro" id="IPR019734">
    <property type="entry name" value="TPR_rpt"/>
</dbReference>
<dbReference type="Proteomes" id="UP001163726">
    <property type="component" value="Chromosome"/>
</dbReference>